<dbReference type="RefSeq" id="WP_136915911.1">
    <property type="nucleotide sequence ID" value="NZ_CP039371.1"/>
</dbReference>
<dbReference type="InterPro" id="IPR035924">
    <property type="entry name" value="FlaG-like_sf"/>
</dbReference>
<accession>A0A4D6XLV4</accession>
<sequence length="116" mass="11976">MDINLNANSASGSLAGAAPVGSAQGRPDAPVVHDAEKDASEGVIQTLAQAVESLQKMSESSHRNLDFSIDEGSGQTVVKVVASDTGEVIRQIPSEVALKLAESLKEADGLLFNDMA</sequence>
<dbReference type="Proteomes" id="UP000298551">
    <property type="component" value="Chromosome"/>
</dbReference>
<reference evidence="3" key="1">
    <citation type="submission" date="2019-04" db="EMBL/GenBank/DDBJ databases">
        <title>Genome sequence of Pseudomonas putida 1290, an auxin catabolizing strain.</title>
        <authorList>
            <person name="Laird T.S."/>
            <person name="Leveau J.H.J."/>
        </authorList>
    </citation>
    <scope>NUCLEOTIDE SEQUENCE [LARGE SCALE GENOMIC DNA]</scope>
    <source>
        <strain evidence="3">1290</strain>
    </source>
</reference>
<keyword evidence="2" id="KW-0969">Cilium</keyword>
<feature type="region of interest" description="Disordered" evidence="1">
    <location>
        <begin position="1"/>
        <end position="30"/>
    </location>
</feature>
<dbReference type="PANTHER" id="PTHR37166">
    <property type="entry name" value="PROTEIN FLAG"/>
    <property type="match status" value="1"/>
</dbReference>
<name>A0A4D6XLV4_PSEPU</name>
<keyword evidence="2" id="KW-0966">Cell projection</keyword>
<gene>
    <name evidence="2" type="ORF">E6B08_21805</name>
</gene>
<dbReference type="AlphaFoldDB" id="A0A4D6XLV4"/>
<dbReference type="OrthoDB" id="5741693at2"/>
<dbReference type="Gene3D" id="3.30.160.170">
    <property type="entry name" value="FlaG-like"/>
    <property type="match status" value="1"/>
</dbReference>
<evidence type="ECO:0000256" key="1">
    <source>
        <dbReference type="SAM" id="MobiDB-lite"/>
    </source>
</evidence>
<keyword evidence="2" id="KW-0282">Flagellum</keyword>
<evidence type="ECO:0000313" key="2">
    <source>
        <dbReference type="EMBL" id="QCI13815.1"/>
    </source>
</evidence>
<dbReference type="InterPro" id="IPR005186">
    <property type="entry name" value="FlaG"/>
</dbReference>
<dbReference type="EMBL" id="CP039371">
    <property type="protein sequence ID" value="QCI13815.1"/>
    <property type="molecule type" value="Genomic_DNA"/>
</dbReference>
<dbReference type="SUPFAM" id="SSF160214">
    <property type="entry name" value="FlaG-like"/>
    <property type="match status" value="1"/>
</dbReference>
<protein>
    <submittedName>
        <fullName evidence="2">Flagellar protein FlaG</fullName>
    </submittedName>
</protein>
<proteinExistence type="predicted"/>
<evidence type="ECO:0000313" key="3">
    <source>
        <dbReference type="Proteomes" id="UP000298551"/>
    </source>
</evidence>
<dbReference type="Pfam" id="PF03646">
    <property type="entry name" value="FlaG"/>
    <property type="match status" value="1"/>
</dbReference>
<dbReference type="PANTHER" id="PTHR37166:SF1">
    <property type="entry name" value="PROTEIN FLAG"/>
    <property type="match status" value="1"/>
</dbReference>
<organism evidence="2 3">
    <name type="scientific">Pseudomonas putida</name>
    <name type="common">Arthrobacter siderocapsulatus</name>
    <dbReference type="NCBI Taxonomy" id="303"/>
    <lineage>
        <taxon>Bacteria</taxon>
        <taxon>Pseudomonadati</taxon>
        <taxon>Pseudomonadota</taxon>
        <taxon>Gammaproteobacteria</taxon>
        <taxon>Pseudomonadales</taxon>
        <taxon>Pseudomonadaceae</taxon>
        <taxon>Pseudomonas</taxon>
    </lineage>
</organism>
<feature type="compositionally biased region" description="Low complexity" evidence="1">
    <location>
        <begin position="1"/>
        <end position="18"/>
    </location>
</feature>